<name>A0A6J4VR10_9BACT</name>
<gene>
    <name evidence="2" type="ORF">AVDCRST_MAG88-3837</name>
</gene>
<feature type="region of interest" description="Disordered" evidence="1">
    <location>
        <begin position="1"/>
        <end position="39"/>
    </location>
</feature>
<dbReference type="EMBL" id="CADCWM010000939">
    <property type="protein sequence ID" value="CAA9585259.1"/>
    <property type="molecule type" value="Genomic_DNA"/>
</dbReference>
<dbReference type="AlphaFoldDB" id="A0A6J4VR10"/>
<feature type="non-terminal residue" evidence="2">
    <location>
        <position position="1"/>
    </location>
</feature>
<accession>A0A6J4VR10</accession>
<sequence>CGRRPSATCCESTRPAGCTRRARRRTSPMRSRIAQPPRA</sequence>
<evidence type="ECO:0000256" key="1">
    <source>
        <dbReference type="SAM" id="MobiDB-lite"/>
    </source>
</evidence>
<proteinExistence type="predicted"/>
<feature type="non-terminal residue" evidence="2">
    <location>
        <position position="39"/>
    </location>
</feature>
<reference evidence="2" key="1">
    <citation type="submission" date="2020-02" db="EMBL/GenBank/DDBJ databases">
        <authorList>
            <person name="Meier V. D."/>
        </authorList>
    </citation>
    <scope>NUCLEOTIDE SEQUENCE</scope>
    <source>
        <strain evidence="2">AVDCRST_MAG88</strain>
    </source>
</reference>
<evidence type="ECO:0000313" key="2">
    <source>
        <dbReference type="EMBL" id="CAA9585259.1"/>
    </source>
</evidence>
<organism evidence="2">
    <name type="scientific">uncultured Thermomicrobiales bacterium</name>
    <dbReference type="NCBI Taxonomy" id="1645740"/>
    <lineage>
        <taxon>Bacteria</taxon>
        <taxon>Pseudomonadati</taxon>
        <taxon>Thermomicrobiota</taxon>
        <taxon>Thermomicrobia</taxon>
        <taxon>Thermomicrobiales</taxon>
        <taxon>environmental samples</taxon>
    </lineage>
</organism>
<protein>
    <submittedName>
        <fullName evidence="2">Uncharacterized protein</fullName>
    </submittedName>
</protein>